<dbReference type="EMBL" id="FWEW01003623">
    <property type="protein sequence ID" value="SLM40082.1"/>
    <property type="molecule type" value="Genomic_DNA"/>
</dbReference>
<evidence type="ECO:0000313" key="6">
    <source>
        <dbReference type="EMBL" id="SLM40082.1"/>
    </source>
</evidence>
<dbReference type="PANTHER" id="PTHR42978:SF5">
    <property type="entry name" value="METALLO-BETA-LACTAMASE DOMAIN-CONTAINING PROTEIN"/>
    <property type="match status" value="1"/>
</dbReference>
<dbReference type="SMART" id="SM00849">
    <property type="entry name" value="Lactamase_B"/>
    <property type="match status" value="1"/>
</dbReference>
<evidence type="ECO:0000259" key="5">
    <source>
        <dbReference type="SMART" id="SM00849"/>
    </source>
</evidence>
<dbReference type="Gene3D" id="3.60.15.10">
    <property type="entry name" value="Ribonuclease Z/Hydroxyacylglutathione hydrolase-like"/>
    <property type="match status" value="1"/>
</dbReference>
<reference evidence="7" key="1">
    <citation type="submission" date="2017-03" db="EMBL/GenBank/DDBJ databases">
        <authorList>
            <person name="Sharma R."/>
            <person name="Thines M."/>
        </authorList>
    </citation>
    <scope>NUCLEOTIDE SEQUENCE [LARGE SCALE GENOMIC DNA]</scope>
</reference>
<keyword evidence="4" id="KW-0862">Zinc</keyword>
<dbReference type="Pfam" id="PF00753">
    <property type="entry name" value="Lactamase_B"/>
    <property type="match status" value="1"/>
</dbReference>
<proteinExistence type="inferred from homology"/>
<dbReference type="SUPFAM" id="SSF56281">
    <property type="entry name" value="Metallo-hydrolase/oxidoreductase"/>
    <property type="match status" value="1"/>
</dbReference>
<evidence type="ECO:0000256" key="2">
    <source>
        <dbReference type="ARBA" id="ARBA00022723"/>
    </source>
</evidence>
<protein>
    <submittedName>
        <fullName evidence="6">Beta-lactamase-like</fullName>
    </submittedName>
</protein>
<dbReference type="PANTHER" id="PTHR42978">
    <property type="entry name" value="QUORUM-QUENCHING LACTONASE YTNP-RELATED-RELATED"/>
    <property type="match status" value="1"/>
</dbReference>
<dbReference type="InterPro" id="IPR001279">
    <property type="entry name" value="Metallo-B-lactamas"/>
</dbReference>
<name>A0A1W5DAW7_9LECA</name>
<keyword evidence="2" id="KW-0479">Metal-binding</keyword>
<evidence type="ECO:0000256" key="3">
    <source>
        <dbReference type="ARBA" id="ARBA00022801"/>
    </source>
</evidence>
<evidence type="ECO:0000256" key="1">
    <source>
        <dbReference type="ARBA" id="ARBA00007749"/>
    </source>
</evidence>
<organism evidence="6 7">
    <name type="scientific">Lasallia pustulata</name>
    <dbReference type="NCBI Taxonomy" id="136370"/>
    <lineage>
        <taxon>Eukaryota</taxon>
        <taxon>Fungi</taxon>
        <taxon>Dikarya</taxon>
        <taxon>Ascomycota</taxon>
        <taxon>Pezizomycotina</taxon>
        <taxon>Lecanoromycetes</taxon>
        <taxon>OSLEUM clade</taxon>
        <taxon>Umbilicariomycetidae</taxon>
        <taxon>Umbilicariales</taxon>
        <taxon>Umbilicariaceae</taxon>
        <taxon>Lasallia</taxon>
    </lineage>
</organism>
<feature type="domain" description="Metallo-beta-lactamase" evidence="5">
    <location>
        <begin position="55"/>
        <end position="263"/>
    </location>
</feature>
<sequence>MAGDDIQPQQAPSLNLPKSDSTVQVHIINTTCDVVVPADAFVQPVLKGQETLNLPTFAFLVVNEKLGKTIMFDLGCRKDWWNFAPVAHNIIKKAIPGLSVSKGINEILQDGGVDLNKIDGIVWSHWHWDHTGDPSLFPHSADLIVGPGFKEALMPGYPVKKDAHMLETDFEGRNVREISFDGNTKIGQYPSYDFFGDGSFYLLDVPGHAVGHISGLARTTPDTFVLMGGDVCHYGGSFRPTPYAPMPSTIPQSVVLDQQRFSHPCPCSIFTACHPDPENARTSPYYKVTEKEGSWYADPPVAQRSINRLVEFDADENVFVAIAHDIGLIDVCEWFPKGTVNDWKKKGWKEKSQWGFLNELPVDGKSGRPWIVPGLVRDGKVVTGDDA</sequence>
<accession>A0A1W5DAW7</accession>
<dbReference type="Proteomes" id="UP000192927">
    <property type="component" value="Unassembled WGS sequence"/>
</dbReference>
<keyword evidence="3" id="KW-0378">Hydrolase</keyword>
<dbReference type="GO" id="GO:0016787">
    <property type="term" value="F:hydrolase activity"/>
    <property type="evidence" value="ECO:0007669"/>
    <property type="project" value="UniProtKB-KW"/>
</dbReference>
<evidence type="ECO:0000313" key="7">
    <source>
        <dbReference type="Proteomes" id="UP000192927"/>
    </source>
</evidence>
<dbReference type="InterPro" id="IPR036866">
    <property type="entry name" value="RibonucZ/Hydroxyglut_hydro"/>
</dbReference>
<evidence type="ECO:0000256" key="4">
    <source>
        <dbReference type="ARBA" id="ARBA00022833"/>
    </source>
</evidence>
<comment type="similarity">
    <text evidence="1">Belongs to the metallo-beta-lactamase superfamily.</text>
</comment>
<dbReference type="CDD" id="cd07730">
    <property type="entry name" value="metallo-hydrolase-like_MBL-fold"/>
    <property type="match status" value="1"/>
</dbReference>
<dbReference type="GO" id="GO:0046872">
    <property type="term" value="F:metal ion binding"/>
    <property type="evidence" value="ECO:0007669"/>
    <property type="project" value="UniProtKB-KW"/>
</dbReference>
<dbReference type="AlphaFoldDB" id="A0A1W5DAW7"/>
<keyword evidence="7" id="KW-1185">Reference proteome</keyword>
<dbReference type="InterPro" id="IPR051013">
    <property type="entry name" value="MBL_superfamily_lactonases"/>
</dbReference>